<comment type="caution">
    <text evidence="15">Lacks conserved residue(s) required for the propagation of feature annotation.</text>
</comment>
<evidence type="ECO:0000256" key="5">
    <source>
        <dbReference type="ARBA" id="ARBA00022490"/>
    </source>
</evidence>
<evidence type="ECO:0000256" key="8">
    <source>
        <dbReference type="ARBA" id="ARBA00022723"/>
    </source>
</evidence>
<sequence>MKKIAVLTSGGDSPGMNAAIRAVVRKAIYHDIEVYGVYQGYLGLINDNIEKLELGSVGDMIQRGGTFLYSARCPEFKEKEVRAKAIENLEKRGIEGLVVIGGDGSYRGAQRLSEEAKNLQTIGVPGTIDNDINGTDFTIGFDTALNTIIESVDKIRDTASSHERTFIIEVMGRDAGDLALWSGLAAGAETILIPEVKADIEEIAEKIQQGMDRGKKHSIIVCAEGVMSGNQCGEELKKFINIDTRVSCLGHIQRGGTPSGMDRVLASRLGGYAVELLMQGDSAKAVGIQQNKLTCTHFDEIFQAEHSIDNKMYELAHQLSI</sequence>
<evidence type="ECO:0000256" key="9">
    <source>
        <dbReference type="ARBA" id="ARBA00022741"/>
    </source>
</evidence>
<feature type="domain" description="Phosphofructokinase" evidence="16">
    <location>
        <begin position="3"/>
        <end position="277"/>
    </location>
</feature>
<dbReference type="RefSeq" id="WP_016910925.1">
    <property type="nucleotide sequence ID" value="NZ_BMDF01000001.1"/>
</dbReference>
<dbReference type="GO" id="GO:0061621">
    <property type="term" value="P:canonical glycolysis"/>
    <property type="evidence" value="ECO:0007669"/>
    <property type="project" value="TreeGrafter"/>
</dbReference>
<reference evidence="17 19" key="1">
    <citation type="journal article" date="2016" name="Front. Microbiol.">
        <title>Comprehensive Phylogenetic Analysis of Bovine Non-aureus Staphylococci Species Based on Whole-Genome Sequencing.</title>
        <authorList>
            <person name="Naushad S."/>
            <person name="Barkema H.W."/>
            <person name="Luby C."/>
            <person name="Condas L.A."/>
            <person name="Nobrega D.B."/>
            <person name="Carson D.A."/>
            <person name="De Buck J."/>
        </authorList>
    </citation>
    <scope>NUCLEOTIDE SEQUENCE [LARGE SCALE GENOMIC DNA]</scope>
    <source>
        <strain evidence="17 19">SNUC 2204</strain>
    </source>
</reference>
<keyword evidence="10 15" id="KW-0418">Kinase</keyword>
<dbReference type="Proteomes" id="UP000241209">
    <property type="component" value="Unassembled WGS sequence"/>
</dbReference>
<dbReference type="FunFam" id="3.40.50.460:FF:000002">
    <property type="entry name" value="ATP-dependent 6-phosphofructokinase"/>
    <property type="match status" value="1"/>
</dbReference>
<dbReference type="InterPro" id="IPR012003">
    <property type="entry name" value="ATP_PFK_prok-type"/>
</dbReference>
<dbReference type="Gene3D" id="3.40.50.460">
    <property type="entry name" value="Phosphofructokinase domain"/>
    <property type="match status" value="1"/>
</dbReference>
<proteinExistence type="inferred from homology"/>
<evidence type="ECO:0000256" key="3">
    <source>
        <dbReference type="ARBA" id="ARBA00004496"/>
    </source>
</evidence>
<evidence type="ECO:0000256" key="11">
    <source>
        <dbReference type="ARBA" id="ARBA00022840"/>
    </source>
</evidence>
<comment type="function">
    <text evidence="2 15">Catalyzes the phosphorylation of D-fructose 6-phosphate to fructose 1,6-bisphosphate by ATP, the first committing step of glycolysis.</text>
</comment>
<evidence type="ECO:0000256" key="10">
    <source>
        <dbReference type="ARBA" id="ARBA00022777"/>
    </source>
</evidence>
<feature type="binding site" description="in other chain" evidence="15">
    <location>
        <position position="156"/>
    </location>
    <ligand>
        <name>ADP</name>
        <dbReference type="ChEBI" id="CHEBI:456216"/>
        <note>allosteric activator; ligand shared between dimeric partners</note>
    </ligand>
</feature>
<accession>A0A2T4PUZ8</accession>
<feature type="binding site" evidence="15">
    <location>
        <begin position="72"/>
        <end position="73"/>
    </location>
    <ligand>
        <name>ATP</name>
        <dbReference type="ChEBI" id="CHEBI:30616"/>
    </ligand>
</feature>
<dbReference type="Proteomes" id="UP000627155">
    <property type="component" value="Chromosome"/>
</dbReference>
<evidence type="ECO:0000256" key="15">
    <source>
        <dbReference type="HAMAP-Rule" id="MF_00339"/>
    </source>
</evidence>
<evidence type="ECO:0000256" key="1">
    <source>
        <dbReference type="ARBA" id="ARBA00001946"/>
    </source>
</evidence>
<comment type="subunit">
    <text evidence="15">Homotetramer.</text>
</comment>
<feature type="binding site" evidence="15">
    <location>
        <begin position="102"/>
        <end position="105"/>
    </location>
    <ligand>
        <name>ATP</name>
        <dbReference type="ChEBI" id="CHEBI:30616"/>
    </ligand>
</feature>
<dbReference type="GO" id="GO:0005945">
    <property type="term" value="C:6-phosphofructokinase complex"/>
    <property type="evidence" value="ECO:0007669"/>
    <property type="project" value="TreeGrafter"/>
</dbReference>
<dbReference type="GO" id="GO:0042802">
    <property type="term" value="F:identical protein binding"/>
    <property type="evidence" value="ECO:0007669"/>
    <property type="project" value="TreeGrafter"/>
</dbReference>
<dbReference type="EC" id="2.7.1.11" evidence="15"/>
<dbReference type="SUPFAM" id="SSF53784">
    <property type="entry name" value="Phosphofructokinase"/>
    <property type="match status" value="1"/>
</dbReference>
<feature type="binding site" evidence="15">
    <location>
        <position position="164"/>
    </location>
    <ligand>
        <name>substrate</name>
        <note>ligand shared between dimeric partners</note>
    </ligand>
</feature>
<keyword evidence="20" id="KW-1185">Reference proteome</keyword>
<dbReference type="GO" id="GO:0046872">
    <property type="term" value="F:metal ion binding"/>
    <property type="evidence" value="ECO:0007669"/>
    <property type="project" value="UniProtKB-KW"/>
</dbReference>
<keyword evidence="12 15" id="KW-0460">Magnesium</keyword>
<dbReference type="Gene3D" id="3.40.50.450">
    <property type="match status" value="1"/>
</dbReference>
<name>A0A2T4PUZ8_9STAP</name>
<dbReference type="NCBIfam" id="TIGR02482">
    <property type="entry name" value="PFKA_ATP"/>
    <property type="match status" value="1"/>
</dbReference>
<dbReference type="OrthoDB" id="9802503at2"/>
<dbReference type="GO" id="GO:0006002">
    <property type="term" value="P:fructose 6-phosphate metabolic process"/>
    <property type="evidence" value="ECO:0007669"/>
    <property type="project" value="UniProtKB-UniRule"/>
</dbReference>
<keyword evidence="11 15" id="KW-0067">ATP-binding</keyword>
<gene>
    <name evidence="15 17" type="primary">pfkA</name>
    <name evidence="17" type="ORF">BU072_03705</name>
    <name evidence="18" type="ORF">I6J37_10120</name>
</gene>
<keyword evidence="9 15" id="KW-0547">Nucleotide-binding</keyword>
<feature type="binding site" evidence="15">
    <location>
        <position position="11"/>
    </location>
    <ligand>
        <name>ATP</name>
        <dbReference type="ChEBI" id="CHEBI:30616"/>
    </ligand>
</feature>
<dbReference type="GO" id="GO:0003872">
    <property type="term" value="F:6-phosphofructokinase activity"/>
    <property type="evidence" value="ECO:0007669"/>
    <property type="project" value="UniProtKB-UniRule"/>
</dbReference>
<reference evidence="18 20" key="3">
    <citation type="submission" date="2021-02" db="EMBL/GenBank/DDBJ databases">
        <title>FDA dAtabase for Regulatory Grade micrObial Sequences (FDA-ARGOS): Supporting development and validation of Infectious Disease Dx tests.</title>
        <authorList>
            <person name="Sproer C."/>
            <person name="Gronow S."/>
            <person name="Severitt S."/>
            <person name="Schroder I."/>
            <person name="Tallon L."/>
            <person name="Sadzewicz L."/>
            <person name="Zhao X."/>
            <person name="Boylan J."/>
            <person name="Ott S."/>
            <person name="Bowen H."/>
            <person name="Vavikolanu K."/>
            <person name="Mehta A."/>
            <person name="Aluvathingal J."/>
            <person name="Nadendla S."/>
            <person name="Lowell S."/>
            <person name="Myers T."/>
            <person name="Yan Y."/>
            <person name="Sichtig H."/>
        </authorList>
    </citation>
    <scope>NUCLEOTIDE SEQUENCE [LARGE SCALE GENOMIC DNA]</scope>
    <source>
        <strain evidence="18 20">FDAARGOS_1207</strain>
    </source>
</reference>
<feature type="binding site" description="in other chain" evidence="15">
    <location>
        <position position="224"/>
    </location>
    <ligand>
        <name>substrate</name>
        <note>ligand shared between dimeric partners</note>
    </ligand>
</feature>
<evidence type="ECO:0000256" key="4">
    <source>
        <dbReference type="ARBA" id="ARBA00004679"/>
    </source>
</evidence>
<dbReference type="GO" id="GO:0005524">
    <property type="term" value="F:ATP binding"/>
    <property type="evidence" value="ECO:0007669"/>
    <property type="project" value="UniProtKB-UniRule"/>
</dbReference>
<evidence type="ECO:0000313" key="17">
    <source>
        <dbReference type="EMBL" id="PTI30266.1"/>
    </source>
</evidence>
<feature type="binding site" description="in other chain" evidence="15">
    <location>
        <begin position="127"/>
        <end position="129"/>
    </location>
    <ligand>
        <name>substrate</name>
        <note>ligand shared between dimeric partners</note>
    </ligand>
</feature>
<dbReference type="PIRSF" id="PIRSF000532">
    <property type="entry name" value="ATP_PFK_prok"/>
    <property type="match status" value="1"/>
</dbReference>
<keyword evidence="13 15" id="KW-0324">Glycolysis</keyword>
<evidence type="ECO:0000256" key="6">
    <source>
        <dbReference type="ARBA" id="ARBA00022533"/>
    </source>
</evidence>
<feature type="binding site" description="in other chain" evidence="15">
    <location>
        <begin position="187"/>
        <end position="189"/>
    </location>
    <ligand>
        <name>ADP</name>
        <dbReference type="ChEBI" id="CHEBI:456216"/>
        <note>allosteric activator; ligand shared between dimeric partners</note>
    </ligand>
</feature>
<dbReference type="NCBIfam" id="NF002872">
    <property type="entry name" value="PRK03202.1"/>
    <property type="match status" value="1"/>
</dbReference>
<dbReference type="InterPro" id="IPR015912">
    <property type="entry name" value="Phosphofructokinase_CS"/>
</dbReference>
<comment type="similarity">
    <text evidence="15">Belongs to the phosphofructokinase type A (PFKA) family. ATP-dependent PFK group I subfamily. Prokaryotic clade 'B1' sub-subfamily.</text>
</comment>
<feature type="binding site" description="in other chain" evidence="15">
    <location>
        <begin position="171"/>
        <end position="173"/>
    </location>
    <ligand>
        <name>substrate</name>
        <note>ligand shared between dimeric partners</note>
    </ligand>
</feature>
<organism evidence="17 19">
    <name type="scientific">Mammaliicoccus vitulinus</name>
    <dbReference type="NCBI Taxonomy" id="71237"/>
    <lineage>
        <taxon>Bacteria</taxon>
        <taxon>Bacillati</taxon>
        <taxon>Bacillota</taxon>
        <taxon>Bacilli</taxon>
        <taxon>Bacillales</taxon>
        <taxon>Staphylococcaceae</taxon>
        <taxon>Mammaliicoccus</taxon>
    </lineage>
</organism>
<dbReference type="STRING" id="1167632.GCA_000286335_00195"/>
<comment type="catalytic activity">
    <reaction evidence="14 15">
        <text>beta-D-fructose 6-phosphate + ATP = beta-D-fructose 1,6-bisphosphate + ADP + H(+)</text>
        <dbReference type="Rhea" id="RHEA:16109"/>
        <dbReference type="ChEBI" id="CHEBI:15378"/>
        <dbReference type="ChEBI" id="CHEBI:30616"/>
        <dbReference type="ChEBI" id="CHEBI:32966"/>
        <dbReference type="ChEBI" id="CHEBI:57634"/>
        <dbReference type="ChEBI" id="CHEBI:456216"/>
        <dbReference type="EC" id="2.7.1.11"/>
    </reaction>
</comment>
<evidence type="ECO:0000313" key="19">
    <source>
        <dbReference type="Proteomes" id="UP000241209"/>
    </source>
</evidence>
<feature type="binding site" evidence="15">
    <location>
        <position position="245"/>
    </location>
    <ligand>
        <name>substrate</name>
        <note>ligand shared between dimeric partners</note>
    </ligand>
</feature>
<dbReference type="PANTHER" id="PTHR13697:SF4">
    <property type="entry name" value="ATP-DEPENDENT 6-PHOSPHOFRUCTOKINASE"/>
    <property type="match status" value="1"/>
</dbReference>
<dbReference type="UniPathway" id="UPA00109">
    <property type="reaction ID" value="UER00182"/>
</dbReference>
<dbReference type="InterPro" id="IPR012828">
    <property type="entry name" value="PFKA_ATP_prok"/>
</dbReference>
<dbReference type="FunFam" id="3.40.50.450:FF:000001">
    <property type="entry name" value="ATP-dependent 6-phosphofructokinase"/>
    <property type="match status" value="1"/>
</dbReference>
<dbReference type="PRINTS" id="PR00476">
    <property type="entry name" value="PHFRCTKINASE"/>
</dbReference>
<comment type="activity regulation">
    <text evidence="15">Allosterically activated by ADP and other diphosphonucleosides, and allosterically inhibited by phosphoenolpyruvate.</text>
</comment>
<evidence type="ECO:0000256" key="2">
    <source>
        <dbReference type="ARBA" id="ARBA00002659"/>
    </source>
</evidence>
<keyword evidence="6 15" id="KW-0021">Allosteric enzyme</keyword>
<keyword evidence="5 15" id="KW-0963">Cytoplasm</keyword>
<dbReference type="GeneID" id="64116658"/>
<comment type="subcellular location">
    <subcellularLocation>
        <location evidence="3 15">Cytoplasm</location>
    </subcellularLocation>
</comment>
<feature type="binding site" evidence="15">
    <location>
        <position position="103"/>
    </location>
    <ligand>
        <name>Mg(2+)</name>
        <dbReference type="ChEBI" id="CHEBI:18420"/>
        <note>catalytic</note>
    </ligand>
</feature>
<evidence type="ECO:0000256" key="7">
    <source>
        <dbReference type="ARBA" id="ARBA00022679"/>
    </source>
</evidence>
<dbReference type="GO" id="GO:0016208">
    <property type="term" value="F:AMP binding"/>
    <property type="evidence" value="ECO:0007669"/>
    <property type="project" value="TreeGrafter"/>
</dbReference>
<keyword evidence="7 15" id="KW-0808">Transferase</keyword>
<evidence type="ECO:0000259" key="16">
    <source>
        <dbReference type="Pfam" id="PF00365"/>
    </source>
</evidence>
<evidence type="ECO:0000256" key="14">
    <source>
        <dbReference type="ARBA" id="ARBA00048070"/>
    </source>
</evidence>
<dbReference type="Pfam" id="PF00365">
    <property type="entry name" value="PFK"/>
    <property type="match status" value="1"/>
</dbReference>
<feature type="binding site" description="in other chain" evidence="15">
    <location>
        <begin position="251"/>
        <end position="254"/>
    </location>
    <ligand>
        <name>substrate</name>
        <note>ligand shared between dimeric partners</note>
    </ligand>
</feature>
<dbReference type="AlphaFoldDB" id="A0A2T4PUZ8"/>
<dbReference type="InterPro" id="IPR022953">
    <property type="entry name" value="ATP_PFK"/>
</dbReference>
<evidence type="ECO:0000256" key="13">
    <source>
        <dbReference type="ARBA" id="ARBA00023152"/>
    </source>
</evidence>
<feature type="binding site" evidence="15">
    <location>
        <begin position="21"/>
        <end position="25"/>
    </location>
    <ligand>
        <name>ADP</name>
        <dbReference type="ChEBI" id="CHEBI:456216"/>
        <note>allosteric activator; ligand shared between dimeric partners</note>
    </ligand>
</feature>
<evidence type="ECO:0000313" key="18">
    <source>
        <dbReference type="EMBL" id="QRO84533.1"/>
    </source>
</evidence>
<dbReference type="InterPro" id="IPR000023">
    <property type="entry name" value="Phosphofructokinase_dom"/>
</dbReference>
<dbReference type="EMBL" id="CP069486">
    <property type="protein sequence ID" value="QRO84533.1"/>
    <property type="molecule type" value="Genomic_DNA"/>
</dbReference>
<dbReference type="GO" id="GO:0030388">
    <property type="term" value="P:fructose 1,6-bisphosphate metabolic process"/>
    <property type="evidence" value="ECO:0007669"/>
    <property type="project" value="TreeGrafter"/>
</dbReference>
<keyword evidence="8 15" id="KW-0479">Metal-binding</keyword>
<feature type="active site" description="Proton acceptor" evidence="15">
    <location>
        <position position="129"/>
    </location>
</feature>
<dbReference type="PANTHER" id="PTHR13697">
    <property type="entry name" value="PHOSPHOFRUCTOKINASE"/>
    <property type="match status" value="1"/>
</dbReference>
<feature type="binding site" description="in other chain" evidence="15">
    <location>
        <position position="213"/>
    </location>
    <ligand>
        <name>ADP</name>
        <dbReference type="ChEBI" id="CHEBI:456216"/>
        <note>allosteric activator; ligand shared between dimeric partners</note>
    </ligand>
</feature>
<protein>
    <recommendedName>
        <fullName evidence="15">ATP-dependent 6-phosphofructokinase</fullName>
        <shortName evidence="15">ATP-PFK</shortName>
        <shortName evidence="15">Phosphofructokinase</shortName>
        <ecNumber evidence="15">2.7.1.11</ecNumber>
    </recommendedName>
    <alternativeName>
        <fullName evidence="15">Phosphohexokinase</fullName>
    </alternativeName>
</protein>
<reference evidence="17" key="2">
    <citation type="submission" date="2018-03" db="EMBL/GenBank/DDBJ databases">
        <authorList>
            <person name="Keele B.F."/>
        </authorList>
    </citation>
    <scope>NUCLEOTIDE SEQUENCE</scope>
    <source>
        <strain evidence="17">SNUC 2204</strain>
    </source>
</reference>
<dbReference type="PROSITE" id="PS00433">
    <property type="entry name" value="PHOSPHOFRUCTOKINASE"/>
    <property type="match status" value="1"/>
</dbReference>
<dbReference type="GO" id="GO:0070095">
    <property type="term" value="F:fructose-6-phosphate binding"/>
    <property type="evidence" value="ECO:0007669"/>
    <property type="project" value="TreeGrafter"/>
</dbReference>
<dbReference type="EMBL" id="PZFK01000006">
    <property type="protein sequence ID" value="PTI30266.1"/>
    <property type="molecule type" value="Genomic_DNA"/>
</dbReference>
<comment type="cofactor">
    <cofactor evidence="1 15">
        <name>Mg(2+)</name>
        <dbReference type="ChEBI" id="CHEBI:18420"/>
    </cofactor>
</comment>
<evidence type="ECO:0000313" key="20">
    <source>
        <dbReference type="Proteomes" id="UP000627155"/>
    </source>
</evidence>
<comment type="pathway">
    <text evidence="4 15">Carbohydrate degradation; glycolysis; D-glyceraldehyde 3-phosphate and glycerone phosphate from D-glucose: step 3/4.</text>
</comment>
<evidence type="ECO:0000256" key="12">
    <source>
        <dbReference type="ARBA" id="ARBA00022842"/>
    </source>
</evidence>
<dbReference type="GO" id="GO:0048029">
    <property type="term" value="F:monosaccharide binding"/>
    <property type="evidence" value="ECO:0007669"/>
    <property type="project" value="TreeGrafter"/>
</dbReference>
<dbReference type="InterPro" id="IPR035966">
    <property type="entry name" value="PKF_sf"/>
</dbReference>
<dbReference type="HAMAP" id="MF_00339">
    <property type="entry name" value="Phosphofructokinase_I_B1"/>
    <property type="match status" value="1"/>
</dbReference>
<feature type="binding site" description="in other chain" evidence="15">
    <location>
        <begin position="215"/>
        <end position="217"/>
    </location>
    <ligand>
        <name>ADP</name>
        <dbReference type="ChEBI" id="CHEBI:456216"/>
        <note>allosteric activator; ligand shared between dimeric partners</note>
    </ligand>
</feature>